<dbReference type="InterPro" id="IPR000700">
    <property type="entry name" value="PAS-assoc_C"/>
</dbReference>
<keyword evidence="5" id="KW-0418">Kinase</keyword>
<sequence>MAQEYSTNITDQINILIQAPIAVAFLDNNLRYVAHSAKWCEDYKLQYTDIKGMHHYDLFPEVSEEWKVKLQNVLKGAEEYCDEELFSRKDGTEQWLKWNVKPWYDYDNEIAGMIIVSEDITSQVILRKRDQLDYRILLSACTKASIGTWHYNNINGELYWSSATKALHELPEDYQPDASNAILFYKEGDSRNKITQAFINSLTKNESYDLELELITAKGNSIWVRAIGQSDFVDGVCHRQYGTFEDISDRKKKEHQSKLNSEKFQKLFRNSKVGVAIMDATTLQLLDVNNALVSISKINNADLLNSSFEELIDKKDFCIWFDKLQKLLNRKRDHIKQPIKFQGPDGSIIYTQTICNVLEDEYGEPENLVIQIIDITKEKQATQERKVFVDEIMQKNDRLLNFAYIVSHNLRSHSSNFKGLINFYLENDDEEIRSKIMSMLNNSSDNLNQTIEDLNQVVSIQTTHINFDSISLCEFVQKVLGSISLELLNSDYSITLDIEDQLKIDAFPAYLESALSNLITNSIKYRDLNKSLSIIITATQDNGGVCTISVSDNGLGIDLSRHQDKIFGMYKTFHNHENANGLGLFMTKNQVEAMGGTISVRSEVGIGSTFTIKI</sequence>
<evidence type="ECO:0000256" key="1">
    <source>
        <dbReference type="ARBA" id="ARBA00000085"/>
    </source>
</evidence>
<dbReference type="InterPro" id="IPR036890">
    <property type="entry name" value="HATPase_C_sf"/>
</dbReference>
<dbReference type="PROSITE" id="PS50109">
    <property type="entry name" value="HIS_KIN"/>
    <property type="match status" value="1"/>
</dbReference>
<dbReference type="PANTHER" id="PTHR43304">
    <property type="entry name" value="PHYTOCHROME-LIKE PROTEIN CPH1"/>
    <property type="match status" value="1"/>
</dbReference>
<dbReference type="InterPro" id="IPR052162">
    <property type="entry name" value="Sensor_kinase/Photoreceptor"/>
</dbReference>
<dbReference type="AlphaFoldDB" id="A0A090Q783"/>
<keyword evidence="4" id="KW-0808">Transferase</keyword>
<dbReference type="Proteomes" id="UP000029226">
    <property type="component" value="Unassembled WGS sequence"/>
</dbReference>
<protein>
    <recommendedName>
        <fullName evidence="2">histidine kinase</fullName>
        <ecNumber evidence="2">2.7.13.3</ecNumber>
    </recommendedName>
</protein>
<dbReference type="GO" id="GO:0004673">
    <property type="term" value="F:protein histidine kinase activity"/>
    <property type="evidence" value="ECO:0007669"/>
    <property type="project" value="UniProtKB-EC"/>
</dbReference>
<evidence type="ECO:0000313" key="8">
    <source>
        <dbReference type="EMBL" id="GAK98875.1"/>
    </source>
</evidence>
<dbReference type="InterPro" id="IPR004358">
    <property type="entry name" value="Sig_transdc_His_kin-like_C"/>
</dbReference>
<dbReference type="Pfam" id="PF02518">
    <property type="entry name" value="HATPase_c"/>
    <property type="match status" value="1"/>
</dbReference>
<dbReference type="CDD" id="cd00130">
    <property type="entry name" value="PAS"/>
    <property type="match status" value="2"/>
</dbReference>
<comment type="caution">
    <text evidence="8">The sequence shown here is derived from an EMBL/GenBank/DDBJ whole genome shotgun (WGS) entry which is preliminary data.</text>
</comment>
<gene>
    <name evidence="8" type="ORF">JCM19314_2906</name>
</gene>
<dbReference type="Pfam" id="PF08448">
    <property type="entry name" value="PAS_4"/>
    <property type="match status" value="1"/>
</dbReference>
<dbReference type="InterPro" id="IPR003594">
    <property type="entry name" value="HATPase_dom"/>
</dbReference>
<dbReference type="PRINTS" id="PR00344">
    <property type="entry name" value="BCTRLSENSOR"/>
</dbReference>
<dbReference type="SMART" id="SM00387">
    <property type="entry name" value="HATPase_c"/>
    <property type="match status" value="1"/>
</dbReference>
<feature type="domain" description="PAC" evidence="7">
    <location>
        <begin position="335"/>
        <end position="387"/>
    </location>
</feature>
<dbReference type="InterPro" id="IPR000014">
    <property type="entry name" value="PAS"/>
</dbReference>
<dbReference type="EC" id="2.7.13.3" evidence="2"/>
<dbReference type="EMBL" id="BBMM01000001">
    <property type="protein sequence ID" value="GAK98875.1"/>
    <property type="molecule type" value="Genomic_DNA"/>
</dbReference>
<reference evidence="8 9" key="1">
    <citation type="journal article" date="2014" name="Genome Announc.">
        <title>Draft Genome Sequences of Marine Flavobacterium Nonlabens Strains NR17, NR24, NR27, NR32, NR33, and Ara13.</title>
        <authorList>
            <person name="Nakanishi M."/>
            <person name="Meirelles P."/>
            <person name="Suzuki R."/>
            <person name="Takatani N."/>
            <person name="Mino S."/>
            <person name="Suda W."/>
            <person name="Oshima K."/>
            <person name="Hattori M."/>
            <person name="Ohkuma M."/>
            <person name="Hosokawa M."/>
            <person name="Miyashita K."/>
            <person name="Thompson F.L."/>
            <person name="Niwa A."/>
            <person name="Sawabe T."/>
            <person name="Sawabe T."/>
        </authorList>
    </citation>
    <scope>NUCLEOTIDE SEQUENCE [LARGE SCALE GENOMIC DNA]</scope>
    <source>
        <strain evidence="9">JCM19314</strain>
    </source>
</reference>
<evidence type="ECO:0000259" key="6">
    <source>
        <dbReference type="PROSITE" id="PS50109"/>
    </source>
</evidence>
<dbReference type="InterPro" id="IPR035965">
    <property type="entry name" value="PAS-like_dom_sf"/>
</dbReference>
<dbReference type="InterPro" id="IPR005467">
    <property type="entry name" value="His_kinase_dom"/>
</dbReference>
<dbReference type="SMART" id="SM00086">
    <property type="entry name" value="PAC"/>
    <property type="match status" value="3"/>
</dbReference>
<evidence type="ECO:0000259" key="7">
    <source>
        <dbReference type="PROSITE" id="PS50113"/>
    </source>
</evidence>
<evidence type="ECO:0000256" key="5">
    <source>
        <dbReference type="ARBA" id="ARBA00022777"/>
    </source>
</evidence>
<name>A0A090Q783_NONUL</name>
<dbReference type="PROSITE" id="PS50113">
    <property type="entry name" value="PAC"/>
    <property type="match status" value="2"/>
</dbReference>
<keyword evidence="3" id="KW-0597">Phosphoprotein</keyword>
<accession>A0A090Q783</accession>
<comment type="catalytic activity">
    <reaction evidence="1">
        <text>ATP + protein L-histidine = ADP + protein N-phospho-L-histidine.</text>
        <dbReference type="EC" id="2.7.13.3"/>
    </reaction>
</comment>
<dbReference type="NCBIfam" id="TIGR00229">
    <property type="entry name" value="sensory_box"/>
    <property type="match status" value="2"/>
</dbReference>
<dbReference type="Gene3D" id="3.30.450.20">
    <property type="entry name" value="PAS domain"/>
    <property type="match status" value="3"/>
</dbReference>
<dbReference type="Gene3D" id="3.30.565.10">
    <property type="entry name" value="Histidine kinase-like ATPase, C-terminal domain"/>
    <property type="match status" value="1"/>
</dbReference>
<evidence type="ECO:0000256" key="2">
    <source>
        <dbReference type="ARBA" id="ARBA00012438"/>
    </source>
</evidence>
<feature type="domain" description="PAC" evidence="7">
    <location>
        <begin position="80"/>
        <end position="132"/>
    </location>
</feature>
<dbReference type="PANTHER" id="PTHR43304:SF1">
    <property type="entry name" value="PAC DOMAIN-CONTAINING PROTEIN"/>
    <property type="match status" value="1"/>
</dbReference>
<organism evidence="8 9">
    <name type="scientific">Nonlabens ulvanivorans</name>
    <name type="common">Persicivirga ulvanivorans</name>
    <dbReference type="NCBI Taxonomy" id="906888"/>
    <lineage>
        <taxon>Bacteria</taxon>
        <taxon>Pseudomonadati</taxon>
        <taxon>Bacteroidota</taxon>
        <taxon>Flavobacteriia</taxon>
        <taxon>Flavobacteriales</taxon>
        <taxon>Flavobacteriaceae</taxon>
        <taxon>Nonlabens</taxon>
    </lineage>
</organism>
<evidence type="ECO:0000313" key="9">
    <source>
        <dbReference type="Proteomes" id="UP000029226"/>
    </source>
</evidence>
<dbReference type="Pfam" id="PF13426">
    <property type="entry name" value="PAS_9"/>
    <property type="match status" value="1"/>
</dbReference>
<evidence type="ECO:0000256" key="3">
    <source>
        <dbReference type="ARBA" id="ARBA00022553"/>
    </source>
</evidence>
<dbReference type="InterPro" id="IPR001610">
    <property type="entry name" value="PAC"/>
</dbReference>
<proteinExistence type="predicted"/>
<dbReference type="SUPFAM" id="SSF55785">
    <property type="entry name" value="PYP-like sensor domain (PAS domain)"/>
    <property type="match status" value="3"/>
</dbReference>
<evidence type="ECO:0000256" key="4">
    <source>
        <dbReference type="ARBA" id="ARBA00022679"/>
    </source>
</evidence>
<feature type="domain" description="Histidine kinase" evidence="6">
    <location>
        <begin position="405"/>
        <end position="614"/>
    </location>
</feature>
<dbReference type="InterPro" id="IPR013656">
    <property type="entry name" value="PAS_4"/>
</dbReference>
<dbReference type="SUPFAM" id="SSF55874">
    <property type="entry name" value="ATPase domain of HSP90 chaperone/DNA topoisomerase II/histidine kinase"/>
    <property type="match status" value="1"/>
</dbReference>